<reference evidence="1 2" key="1">
    <citation type="submission" date="2024-06" db="EMBL/GenBank/DDBJ databases">
        <title>Genomic Encyclopedia of Type Strains, Phase IV (KMG-IV): sequencing the most valuable type-strain genomes for metagenomic binning, comparative biology and taxonomic classification.</title>
        <authorList>
            <person name="Goeker M."/>
        </authorList>
    </citation>
    <scope>NUCLEOTIDE SEQUENCE [LARGE SCALE GENOMIC DNA]</scope>
    <source>
        <strain evidence="1 2">DSM 28303</strain>
    </source>
</reference>
<dbReference type="RefSeq" id="WP_354365637.1">
    <property type="nucleotide sequence ID" value="NZ_JBEPLO010000017.1"/>
</dbReference>
<comment type="caution">
    <text evidence="1">The sequence shown here is derived from an EMBL/GenBank/DDBJ whole genome shotgun (WGS) entry which is preliminary data.</text>
</comment>
<name>A0ABV2FIU8_9STRE</name>
<sequence length="63" mass="7550">MDNFKEVIEVLSFNFDPVAKLVKTYCQLDTSGSLIEYHITCDQVYYKWDDLLEDAWLQDWPQK</sequence>
<gene>
    <name evidence="1" type="ORF">ABID29_001619</name>
</gene>
<accession>A0ABV2FIU8</accession>
<evidence type="ECO:0000313" key="2">
    <source>
        <dbReference type="Proteomes" id="UP001549122"/>
    </source>
</evidence>
<protein>
    <submittedName>
        <fullName evidence="1">Uncharacterized protein</fullName>
    </submittedName>
</protein>
<proteinExistence type="predicted"/>
<organism evidence="1 2">
    <name type="scientific">Streptococcus rupicaprae</name>
    <dbReference type="NCBI Taxonomy" id="759619"/>
    <lineage>
        <taxon>Bacteria</taxon>
        <taxon>Bacillati</taxon>
        <taxon>Bacillota</taxon>
        <taxon>Bacilli</taxon>
        <taxon>Lactobacillales</taxon>
        <taxon>Streptococcaceae</taxon>
        <taxon>Streptococcus</taxon>
    </lineage>
</organism>
<keyword evidence="2" id="KW-1185">Reference proteome</keyword>
<dbReference type="EMBL" id="JBEPLO010000017">
    <property type="protein sequence ID" value="MET3558494.1"/>
    <property type="molecule type" value="Genomic_DNA"/>
</dbReference>
<evidence type="ECO:0000313" key="1">
    <source>
        <dbReference type="EMBL" id="MET3558494.1"/>
    </source>
</evidence>
<dbReference type="Proteomes" id="UP001549122">
    <property type="component" value="Unassembled WGS sequence"/>
</dbReference>